<comment type="subcellular location">
    <subcellularLocation>
        <location evidence="1">Membrane</location>
    </subcellularLocation>
</comment>
<evidence type="ECO:0000256" key="3">
    <source>
        <dbReference type="ARBA" id="ARBA00022771"/>
    </source>
</evidence>
<dbReference type="SMART" id="SM00184">
    <property type="entry name" value="RING"/>
    <property type="match status" value="1"/>
</dbReference>
<dbReference type="CDD" id="cd16461">
    <property type="entry name" value="RING-H2_EL5-like"/>
    <property type="match status" value="1"/>
</dbReference>
<feature type="transmembrane region" description="Helical" evidence="7">
    <location>
        <begin position="17"/>
        <end position="40"/>
    </location>
</feature>
<evidence type="ECO:0000256" key="4">
    <source>
        <dbReference type="ARBA" id="ARBA00022833"/>
    </source>
</evidence>
<evidence type="ECO:0000259" key="8">
    <source>
        <dbReference type="PROSITE" id="PS50089"/>
    </source>
</evidence>
<evidence type="ECO:0000256" key="7">
    <source>
        <dbReference type="SAM" id="Phobius"/>
    </source>
</evidence>
<dbReference type="PROSITE" id="PS50089">
    <property type="entry name" value="ZF_RING_2"/>
    <property type="match status" value="1"/>
</dbReference>
<accession>A0A835IL64</accession>
<keyword evidence="7" id="KW-0812">Transmembrane</keyword>
<dbReference type="PANTHER" id="PTHR46151">
    <property type="entry name" value="NEP1-INTERACTING PROTEIN-LIKE 2"/>
    <property type="match status" value="1"/>
</dbReference>
<keyword evidence="2" id="KW-0479">Metal-binding</keyword>
<reference evidence="9 10" key="1">
    <citation type="submission" date="2020-10" db="EMBL/GenBank/DDBJ databases">
        <title>The Coptis chinensis genome and diversification of protoberbering-type alkaloids.</title>
        <authorList>
            <person name="Wang B."/>
            <person name="Shu S."/>
            <person name="Song C."/>
            <person name="Liu Y."/>
        </authorList>
    </citation>
    <scope>NUCLEOTIDE SEQUENCE [LARGE SCALE GENOMIC DNA]</scope>
    <source>
        <strain evidence="9">HL-2020</strain>
        <tissue evidence="9">Leaf</tissue>
    </source>
</reference>
<keyword evidence="5 7" id="KW-0472">Membrane</keyword>
<dbReference type="GO" id="GO:0008270">
    <property type="term" value="F:zinc ion binding"/>
    <property type="evidence" value="ECO:0007669"/>
    <property type="project" value="UniProtKB-KW"/>
</dbReference>
<gene>
    <name evidence="9" type="ORF">IFM89_010597</name>
</gene>
<keyword evidence="10" id="KW-1185">Reference proteome</keyword>
<dbReference type="AlphaFoldDB" id="A0A835IL64"/>
<dbReference type="Proteomes" id="UP000631114">
    <property type="component" value="Unassembled WGS sequence"/>
</dbReference>
<keyword evidence="4" id="KW-0862">Zinc</keyword>
<organism evidence="9 10">
    <name type="scientific">Coptis chinensis</name>
    <dbReference type="NCBI Taxonomy" id="261450"/>
    <lineage>
        <taxon>Eukaryota</taxon>
        <taxon>Viridiplantae</taxon>
        <taxon>Streptophyta</taxon>
        <taxon>Embryophyta</taxon>
        <taxon>Tracheophyta</taxon>
        <taxon>Spermatophyta</taxon>
        <taxon>Magnoliopsida</taxon>
        <taxon>Ranunculales</taxon>
        <taxon>Ranunculaceae</taxon>
        <taxon>Coptidoideae</taxon>
        <taxon>Coptis</taxon>
    </lineage>
</organism>
<evidence type="ECO:0000256" key="2">
    <source>
        <dbReference type="ARBA" id="ARBA00022723"/>
    </source>
</evidence>
<dbReference type="InterPro" id="IPR013083">
    <property type="entry name" value="Znf_RING/FYVE/PHD"/>
</dbReference>
<feature type="domain" description="RING-type" evidence="8">
    <location>
        <begin position="156"/>
        <end position="198"/>
    </location>
</feature>
<dbReference type="Gene3D" id="3.30.40.10">
    <property type="entry name" value="Zinc/RING finger domain, C3HC4 (zinc finger)"/>
    <property type="match status" value="1"/>
</dbReference>
<evidence type="ECO:0000313" key="9">
    <source>
        <dbReference type="EMBL" id="KAF9619981.1"/>
    </source>
</evidence>
<dbReference type="GO" id="GO:0016020">
    <property type="term" value="C:membrane"/>
    <property type="evidence" value="ECO:0007669"/>
    <property type="project" value="UniProtKB-SubCell"/>
</dbReference>
<keyword evidence="3 6" id="KW-0863">Zinc-finger</keyword>
<evidence type="ECO:0000313" key="10">
    <source>
        <dbReference type="Proteomes" id="UP000631114"/>
    </source>
</evidence>
<protein>
    <recommendedName>
        <fullName evidence="8">RING-type domain-containing protein</fullName>
    </recommendedName>
</protein>
<keyword evidence="7" id="KW-1133">Transmembrane helix</keyword>
<dbReference type="SUPFAM" id="SSF57850">
    <property type="entry name" value="RING/U-box"/>
    <property type="match status" value="1"/>
</dbReference>
<dbReference type="InterPro" id="IPR001841">
    <property type="entry name" value="Znf_RING"/>
</dbReference>
<sequence>MDYFGLGFVLKVFKKSVFAWLTCNFVLGGAFVGAIAGAITGRTIEAGFFRGAGTGAGIGAIVGLELFKSLLNAVNDDYLAKIANFGSLVNGKLFREAMLQAYQWQTGAFETSYLESSDIFDVDGTKGISPNCIKKLPDFKFLGSKDMDQCGGKICCSICLQDFNEGDIARRLPNCRHFFHLHCIDGWLVIQGSCPICRENVIYAKI</sequence>
<dbReference type="OrthoDB" id="8062037at2759"/>
<proteinExistence type="predicted"/>
<evidence type="ECO:0000256" key="6">
    <source>
        <dbReference type="PROSITE-ProRule" id="PRU00175"/>
    </source>
</evidence>
<dbReference type="PANTHER" id="PTHR46151:SF12">
    <property type="entry name" value="RING_U-BOX SUPERFAMILY PROTEIN"/>
    <property type="match status" value="1"/>
</dbReference>
<name>A0A835IL64_9MAGN</name>
<evidence type="ECO:0000256" key="1">
    <source>
        <dbReference type="ARBA" id="ARBA00004370"/>
    </source>
</evidence>
<dbReference type="Pfam" id="PF13639">
    <property type="entry name" value="zf-RING_2"/>
    <property type="match status" value="1"/>
</dbReference>
<dbReference type="EMBL" id="JADFTS010000002">
    <property type="protein sequence ID" value="KAF9619981.1"/>
    <property type="molecule type" value="Genomic_DNA"/>
</dbReference>
<evidence type="ECO:0000256" key="5">
    <source>
        <dbReference type="ARBA" id="ARBA00023136"/>
    </source>
</evidence>
<comment type="caution">
    <text evidence="9">The sequence shown here is derived from an EMBL/GenBank/DDBJ whole genome shotgun (WGS) entry which is preliminary data.</text>
</comment>